<name>A0A1F7X4V6_9BACT</name>
<evidence type="ECO:0000256" key="1">
    <source>
        <dbReference type="SAM" id="Phobius"/>
    </source>
</evidence>
<organism evidence="2 3">
    <name type="scientific">Candidatus Woesebacteria bacterium RBG_13_36_22</name>
    <dbReference type="NCBI Taxonomy" id="1802478"/>
    <lineage>
        <taxon>Bacteria</taxon>
        <taxon>Candidatus Woeseibacteriota</taxon>
    </lineage>
</organism>
<keyword evidence="1" id="KW-0812">Transmembrane</keyword>
<reference evidence="2 3" key="1">
    <citation type="journal article" date="2016" name="Nat. Commun.">
        <title>Thousands of microbial genomes shed light on interconnected biogeochemical processes in an aquifer system.</title>
        <authorList>
            <person name="Anantharaman K."/>
            <person name="Brown C.T."/>
            <person name="Hug L.A."/>
            <person name="Sharon I."/>
            <person name="Castelle C.J."/>
            <person name="Probst A.J."/>
            <person name="Thomas B.C."/>
            <person name="Singh A."/>
            <person name="Wilkins M.J."/>
            <person name="Karaoz U."/>
            <person name="Brodie E.L."/>
            <person name="Williams K.H."/>
            <person name="Hubbard S.S."/>
            <person name="Banfield J.F."/>
        </authorList>
    </citation>
    <scope>NUCLEOTIDE SEQUENCE [LARGE SCALE GENOMIC DNA]</scope>
</reference>
<feature type="transmembrane region" description="Helical" evidence="1">
    <location>
        <begin position="12"/>
        <end position="31"/>
    </location>
</feature>
<keyword evidence="1" id="KW-1133">Transmembrane helix</keyword>
<dbReference type="EMBL" id="MGFQ01000023">
    <property type="protein sequence ID" value="OGM09335.1"/>
    <property type="molecule type" value="Genomic_DNA"/>
</dbReference>
<gene>
    <name evidence="2" type="ORF">A2Z67_03990</name>
</gene>
<evidence type="ECO:0000313" key="2">
    <source>
        <dbReference type="EMBL" id="OGM09335.1"/>
    </source>
</evidence>
<dbReference type="Proteomes" id="UP000176939">
    <property type="component" value="Unassembled WGS sequence"/>
</dbReference>
<keyword evidence="1" id="KW-0472">Membrane</keyword>
<evidence type="ECO:0000313" key="3">
    <source>
        <dbReference type="Proteomes" id="UP000176939"/>
    </source>
</evidence>
<proteinExistence type="predicted"/>
<protein>
    <submittedName>
        <fullName evidence="2">Uncharacterized protein</fullName>
    </submittedName>
</protein>
<comment type="caution">
    <text evidence="2">The sequence shown here is derived from an EMBL/GenBank/DDBJ whole genome shotgun (WGS) entry which is preliminary data.</text>
</comment>
<dbReference type="AlphaFoldDB" id="A0A1F7X4V6"/>
<sequence>MFNLKENKTIKILILSIVLIAFVLVLASFQFKVTEVSAQVIAVIVQGDHLSFGAVFPGEELEGNLLVSYVEQEGQDGVNYVIILGRKLLPLDHPEYPSGGDPEMPGYYRNLCPFLTLTKVSAEEEGDTENNASVGLADPSDAWIVYFKVPAIVGYVAQDHINGVVTSNGEYGCDISIDIP</sequence>
<accession>A0A1F7X4V6</accession>